<reference evidence="3" key="1">
    <citation type="submission" date="2021-06" db="EMBL/GenBank/DDBJ databases">
        <authorList>
            <person name="Kallberg Y."/>
            <person name="Tangrot J."/>
            <person name="Rosling A."/>
        </authorList>
    </citation>
    <scope>NUCLEOTIDE SEQUENCE</scope>
    <source>
        <strain evidence="3">MT106</strain>
    </source>
</reference>
<comment type="caution">
    <text evidence="3">The sequence shown here is derived from an EMBL/GenBank/DDBJ whole genome shotgun (WGS) entry which is preliminary data.</text>
</comment>
<dbReference type="AlphaFoldDB" id="A0A9N9B3R1"/>
<dbReference type="EMBL" id="CAJVPL010001124">
    <property type="protein sequence ID" value="CAG8553920.1"/>
    <property type="molecule type" value="Genomic_DNA"/>
</dbReference>
<evidence type="ECO:0000313" key="4">
    <source>
        <dbReference type="Proteomes" id="UP000789831"/>
    </source>
</evidence>
<dbReference type="InterPro" id="IPR036020">
    <property type="entry name" value="WW_dom_sf"/>
</dbReference>
<dbReference type="InterPro" id="IPR001202">
    <property type="entry name" value="WW_dom"/>
</dbReference>
<dbReference type="Pfam" id="PF00397">
    <property type="entry name" value="WW"/>
    <property type="match status" value="1"/>
</dbReference>
<feature type="region of interest" description="Disordered" evidence="1">
    <location>
        <begin position="23"/>
        <end position="46"/>
    </location>
</feature>
<dbReference type="SMART" id="SM00456">
    <property type="entry name" value="WW"/>
    <property type="match status" value="1"/>
</dbReference>
<gene>
    <name evidence="3" type="ORF">AGERDE_LOCUS6809</name>
</gene>
<protein>
    <submittedName>
        <fullName evidence="3">8636_t:CDS:1</fullName>
    </submittedName>
</protein>
<feature type="domain" description="WW" evidence="2">
    <location>
        <begin position="3"/>
        <end position="34"/>
    </location>
</feature>
<organism evidence="3 4">
    <name type="scientific">Ambispora gerdemannii</name>
    <dbReference type="NCBI Taxonomy" id="144530"/>
    <lineage>
        <taxon>Eukaryota</taxon>
        <taxon>Fungi</taxon>
        <taxon>Fungi incertae sedis</taxon>
        <taxon>Mucoromycota</taxon>
        <taxon>Glomeromycotina</taxon>
        <taxon>Glomeromycetes</taxon>
        <taxon>Archaeosporales</taxon>
        <taxon>Ambisporaceae</taxon>
        <taxon>Ambispora</taxon>
    </lineage>
</organism>
<keyword evidence="4" id="KW-1185">Reference proteome</keyword>
<evidence type="ECO:0000256" key="1">
    <source>
        <dbReference type="SAM" id="MobiDB-lite"/>
    </source>
</evidence>
<proteinExistence type="predicted"/>
<dbReference type="OrthoDB" id="2367685at2759"/>
<dbReference type="Proteomes" id="UP000789831">
    <property type="component" value="Unassembled WGS sequence"/>
</dbReference>
<sequence>MAGPLPSGWEERFDVMTGYVDTKNGKTTWDDPRLNPQLAYSSPPMSPSIGAAHPSYPEAQPSTFPSIHAVPSCPWVPSVSMPTPPVTNMPDPFHTAFNHNPTRPPIIHQNSLPMPTSNPVVSPPFKHHTMPLGPHHTTTATSDQKYQDYSRDFSGKAGKAVEATLKFGINTGKKFISSAKKNGNPTPFQTSFPTTHQPVSNGANGYIIPQDEIISTGPPQAVDYFGHVDNK</sequence>
<name>A0A9N9B3R1_9GLOM</name>
<dbReference type="SUPFAM" id="SSF51045">
    <property type="entry name" value="WW domain"/>
    <property type="match status" value="1"/>
</dbReference>
<dbReference type="PROSITE" id="PS50020">
    <property type="entry name" value="WW_DOMAIN_2"/>
    <property type="match status" value="1"/>
</dbReference>
<accession>A0A9N9B3R1</accession>
<dbReference type="Gene3D" id="2.20.70.10">
    <property type="match status" value="1"/>
</dbReference>
<dbReference type="CDD" id="cd00201">
    <property type="entry name" value="WW"/>
    <property type="match status" value="1"/>
</dbReference>
<evidence type="ECO:0000259" key="2">
    <source>
        <dbReference type="PROSITE" id="PS50020"/>
    </source>
</evidence>
<evidence type="ECO:0000313" key="3">
    <source>
        <dbReference type="EMBL" id="CAG8553920.1"/>
    </source>
</evidence>